<protein>
    <submittedName>
        <fullName evidence="1">Uncharacterized protein</fullName>
    </submittedName>
</protein>
<proteinExistence type="predicted"/>
<dbReference type="EMBL" id="QTJR01000018">
    <property type="protein sequence ID" value="RDY65455.1"/>
    <property type="molecule type" value="Genomic_DNA"/>
</dbReference>
<dbReference type="Proteomes" id="UP000256829">
    <property type="component" value="Unassembled WGS sequence"/>
</dbReference>
<evidence type="ECO:0000313" key="2">
    <source>
        <dbReference type="Proteomes" id="UP000256829"/>
    </source>
</evidence>
<name>A0A3D8V7W4_9GAMM</name>
<dbReference type="AlphaFoldDB" id="A0A3D8V7W4"/>
<keyword evidence="2" id="KW-1185">Reference proteome</keyword>
<evidence type="ECO:0000313" key="1">
    <source>
        <dbReference type="EMBL" id="RDY65455.1"/>
    </source>
</evidence>
<organism evidence="1 2">
    <name type="scientific">Lysobacter soli</name>
    <dbReference type="NCBI Taxonomy" id="453783"/>
    <lineage>
        <taxon>Bacteria</taxon>
        <taxon>Pseudomonadati</taxon>
        <taxon>Pseudomonadota</taxon>
        <taxon>Gammaproteobacteria</taxon>
        <taxon>Lysobacterales</taxon>
        <taxon>Lysobacteraceae</taxon>
        <taxon>Lysobacter</taxon>
    </lineage>
</organism>
<accession>A0A3D8V7W4</accession>
<comment type="caution">
    <text evidence="1">The sequence shown here is derived from an EMBL/GenBank/DDBJ whole genome shotgun (WGS) entry which is preliminary data.</text>
</comment>
<sequence>MQIFTNEKRDRSFLRPVTEDDLALQRAENEGLPFLSHRDEASHLFARVSMRLRKGLSPVADGNLLTLEELLAAVKKVTQSDTQLRQQCANLVALLASDIRNAKQFSLDSCLRARPLRDWRERYNGLEFLR</sequence>
<gene>
    <name evidence="1" type="ORF">DX912_17260</name>
</gene>
<dbReference type="RefSeq" id="WP_115844695.1">
    <property type="nucleotide sequence ID" value="NZ_QTJR01000018.1"/>
</dbReference>
<reference evidence="1 2" key="1">
    <citation type="submission" date="2018-08" db="EMBL/GenBank/DDBJ databases">
        <title>Lysobacter soli KCTC 22011, whole genome shotgun sequence.</title>
        <authorList>
            <person name="Zhang X."/>
            <person name="Feng G."/>
            <person name="Zhu H."/>
        </authorList>
    </citation>
    <scope>NUCLEOTIDE SEQUENCE [LARGE SCALE GENOMIC DNA]</scope>
    <source>
        <strain evidence="1 2">KCTC 22011</strain>
    </source>
</reference>